<evidence type="ECO:0000313" key="3">
    <source>
        <dbReference type="EMBL" id="GHP01183.1"/>
    </source>
</evidence>
<gene>
    <name evidence="3" type="ORF">KSF_112300</name>
</gene>
<feature type="compositionally biased region" description="Basic and acidic residues" evidence="1">
    <location>
        <begin position="16"/>
        <end position="33"/>
    </location>
</feature>
<keyword evidence="2" id="KW-1133">Transmembrane helix</keyword>
<feature type="transmembrane region" description="Helical" evidence="2">
    <location>
        <begin position="118"/>
        <end position="137"/>
    </location>
</feature>
<feature type="compositionally biased region" description="Basic and acidic residues" evidence="1">
    <location>
        <begin position="88"/>
        <end position="107"/>
    </location>
</feature>
<reference evidence="3" key="1">
    <citation type="submission" date="2020-10" db="EMBL/GenBank/DDBJ databases">
        <title>Taxonomic study of unclassified bacteria belonging to the class Ktedonobacteria.</title>
        <authorList>
            <person name="Yabe S."/>
            <person name="Wang C.M."/>
            <person name="Zheng Y."/>
            <person name="Sakai Y."/>
            <person name="Cavaletti L."/>
            <person name="Monciardini P."/>
            <person name="Donadio S."/>
        </authorList>
    </citation>
    <scope>NUCLEOTIDE SEQUENCE</scope>
    <source>
        <strain evidence="3">ID150040</strain>
    </source>
</reference>
<keyword evidence="4" id="KW-1185">Reference proteome</keyword>
<dbReference type="AlphaFoldDB" id="A0A8J3N783"/>
<name>A0A8J3N783_9CHLR</name>
<keyword evidence="2" id="KW-0812">Transmembrane</keyword>
<dbReference type="Proteomes" id="UP000597444">
    <property type="component" value="Unassembled WGS sequence"/>
</dbReference>
<evidence type="ECO:0000313" key="4">
    <source>
        <dbReference type="Proteomes" id="UP000597444"/>
    </source>
</evidence>
<dbReference type="EMBL" id="BNJK01000004">
    <property type="protein sequence ID" value="GHP01183.1"/>
    <property type="molecule type" value="Genomic_DNA"/>
</dbReference>
<comment type="caution">
    <text evidence="3">The sequence shown here is derived from an EMBL/GenBank/DDBJ whole genome shotgun (WGS) entry which is preliminary data.</text>
</comment>
<evidence type="ECO:0000256" key="2">
    <source>
        <dbReference type="SAM" id="Phobius"/>
    </source>
</evidence>
<organism evidence="3 4">
    <name type="scientific">Reticulibacter mediterranei</name>
    <dbReference type="NCBI Taxonomy" id="2778369"/>
    <lineage>
        <taxon>Bacteria</taxon>
        <taxon>Bacillati</taxon>
        <taxon>Chloroflexota</taxon>
        <taxon>Ktedonobacteria</taxon>
        <taxon>Ktedonobacterales</taxon>
        <taxon>Reticulibacteraceae</taxon>
        <taxon>Reticulibacter</taxon>
    </lineage>
</organism>
<evidence type="ECO:0000256" key="1">
    <source>
        <dbReference type="SAM" id="MobiDB-lite"/>
    </source>
</evidence>
<sequence>MIASSKAITGNMQLSEKNRGECNGEENKRESGECKAWQQKSPTYQETKDHSQLTAKKKDRGDITQMPGEETKIGNAALKLSNIATLPDEGKEKDKANRTAAKCREKSDNIRQTHNTHLTFSLLFLTLFLGEMVLLTTGF</sequence>
<feature type="compositionally biased region" description="Polar residues" evidence="1">
    <location>
        <begin position="1"/>
        <end position="15"/>
    </location>
</feature>
<protein>
    <submittedName>
        <fullName evidence="3">Uncharacterized protein</fullName>
    </submittedName>
</protein>
<keyword evidence="2" id="KW-0472">Membrane</keyword>
<proteinExistence type="predicted"/>
<feature type="region of interest" description="Disordered" evidence="1">
    <location>
        <begin position="1"/>
        <end position="107"/>
    </location>
</feature>
<accession>A0A8J3N783</accession>